<keyword evidence="7" id="KW-1185">Reference proteome</keyword>
<dbReference type="SUPFAM" id="SSF46785">
    <property type="entry name" value="Winged helix' DNA-binding domain"/>
    <property type="match status" value="1"/>
</dbReference>
<evidence type="ECO:0000259" key="5">
    <source>
        <dbReference type="PROSITE" id="PS50931"/>
    </source>
</evidence>
<keyword evidence="2" id="KW-0805">Transcription regulation</keyword>
<name>A0ABX5WZT9_9GAMM</name>
<proteinExistence type="inferred from homology"/>
<keyword evidence="3" id="KW-0238">DNA-binding</keyword>
<evidence type="ECO:0000256" key="3">
    <source>
        <dbReference type="ARBA" id="ARBA00023125"/>
    </source>
</evidence>
<evidence type="ECO:0000256" key="2">
    <source>
        <dbReference type="ARBA" id="ARBA00023015"/>
    </source>
</evidence>
<dbReference type="Pfam" id="PF03466">
    <property type="entry name" value="LysR_substrate"/>
    <property type="match status" value="1"/>
</dbReference>
<feature type="domain" description="HTH lysR-type" evidence="5">
    <location>
        <begin position="20"/>
        <end position="77"/>
    </location>
</feature>
<dbReference type="Pfam" id="PF00126">
    <property type="entry name" value="HTH_1"/>
    <property type="match status" value="1"/>
</dbReference>
<evidence type="ECO:0000256" key="4">
    <source>
        <dbReference type="ARBA" id="ARBA00023163"/>
    </source>
</evidence>
<evidence type="ECO:0000256" key="1">
    <source>
        <dbReference type="ARBA" id="ARBA00009437"/>
    </source>
</evidence>
<dbReference type="Gene3D" id="3.40.190.290">
    <property type="match status" value="1"/>
</dbReference>
<dbReference type="CDD" id="cd08422">
    <property type="entry name" value="PBP2_CrgA_like"/>
    <property type="match status" value="1"/>
</dbReference>
<organism evidence="6 7">
    <name type="scientific">Shewanella psychropiezotolerans</name>
    <dbReference type="NCBI Taxonomy" id="2593655"/>
    <lineage>
        <taxon>Bacteria</taxon>
        <taxon>Pseudomonadati</taxon>
        <taxon>Pseudomonadota</taxon>
        <taxon>Gammaproteobacteria</taxon>
        <taxon>Alteromonadales</taxon>
        <taxon>Shewanellaceae</taxon>
        <taxon>Shewanella</taxon>
    </lineage>
</organism>
<reference evidence="6 7" key="1">
    <citation type="submission" date="2019-07" db="EMBL/GenBank/DDBJ databases">
        <title>Shewanella sp. YLB-06 whole genomic sequence.</title>
        <authorList>
            <person name="Yu L."/>
        </authorList>
    </citation>
    <scope>NUCLEOTIDE SEQUENCE [LARGE SCALE GENOMIC DNA]</scope>
    <source>
        <strain evidence="6 7">YLB-06</strain>
    </source>
</reference>
<evidence type="ECO:0000313" key="6">
    <source>
        <dbReference type="EMBL" id="QDO84626.1"/>
    </source>
</evidence>
<sequence>MVSFIINIRNNSIINSIYEIMLDDIALYIHIVQSRGLAIAAKQLRLPAATVTRRLQKLETSIGCKLIHRSARQFSLTAEGEVYYQAFYELVQTFEATQRSLSADLHLLSGKLKVLAPTNISTGLLQPMWSSFIKSYPDIQLDLSLNNANQDILVVQADIALRIGPQKDSQLYQKGLGFIPTVLVASTDYLNNHAAPAQLDELFKHRIIGVNSIPVWTLTHRVTGNEVELTPSINTFVNDIKMASQWACDGIGIALLPISEVYQDLHDGNLVQVLIDWSGPKRELYAVWPSGRLLSAKAKCLRDFMQDYIDKDEVLQTQGMILNKPN</sequence>
<protein>
    <submittedName>
        <fullName evidence="6">LysR family transcriptional regulator</fullName>
    </submittedName>
</protein>
<dbReference type="InterPro" id="IPR036388">
    <property type="entry name" value="WH-like_DNA-bd_sf"/>
</dbReference>
<dbReference type="InterPro" id="IPR005119">
    <property type="entry name" value="LysR_subst-bd"/>
</dbReference>
<dbReference type="PANTHER" id="PTHR30537:SF5">
    <property type="entry name" value="HTH-TYPE TRANSCRIPTIONAL ACTIVATOR TTDR-RELATED"/>
    <property type="match status" value="1"/>
</dbReference>
<dbReference type="EMBL" id="CP041614">
    <property type="protein sequence ID" value="QDO84626.1"/>
    <property type="molecule type" value="Genomic_DNA"/>
</dbReference>
<comment type="similarity">
    <text evidence="1">Belongs to the LysR transcriptional regulatory family.</text>
</comment>
<dbReference type="SUPFAM" id="SSF53850">
    <property type="entry name" value="Periplasmic binding protein-like II"/>
    <property type="match status" value="1"/>
</dbReference>
<dbReference type="Proteomes" id="UP000315947">
    <property type="component" value="Chromosome"/>
</dbReference>
<dbReference type="Gene3D" id="1.10.10.10">
    <property type="entry name" value="Winged helix-like DNA-binding domain superfamily/Winged helix DNA-binding domain"/>
    <property type="match status" value="1"/>
</dbReference>
<gene>
    <name evidence="6" type="ORF">FM037_17160</name>
</gene>
<keyword evidence="4" id="KW-0804">Transcription</keyword>
<accession>A0ABX5WZT9</accession>
<dbReference type="PANTHER" id="PTHR30537">
    <property type="entry name" value="HTH-TYPE TRANSCRIPTIONAL REGULATOR"/>
    <property type="match status" value="1"/>
</dbReference>
<dbReference type="InterPro" id="IPR000847">
    <property type="entry name" value="LysR_HTH_N"/>
</dbReference>
<dbReference type="PROSITE" id="PS50931">
    <property type="entry name" value="HTH_LYSR"/>
    <property type="match status" value="1"/>
</dbReference>
<dbReference type="InterPro" id="IPR036390">
    <property type="entry name" value="WH_DNA-bd_sf"/>
</dbReference>
<dbReference type="InterPro" id="IPR058163">
    <property type="entry name" value="LysR-type_TF_proteobact-type"/>
</dbReference>
<evidence type="ECO:0000313" key="7">
    <source>
        <dbReference type="Proteomes" id="UP000315947"/>
    </source>
</evidence>